<dbReference type="PANTHER" id="PTHR33933:SF1">
    <property type="entry name" value="PROTEIN ADENYLYLTRANSFERASE MNTA-RELATED"/>
    <property type="match status" value="1"/>
</dbReference>
<accession>A0A845QG22</accession>
<sequence>MSKEVVQVRILELNHILEELRSALCHIFGNKLNHIWLYGSYARGDNDEESDLDILALVDLSKNELAAYRREVSDLSSELDLQYGVLLSIKLQDTETFHRYSDSLPFFQNVIKEGISIV</sequence>
<dbReference type="GO" id="GO:0016779">
    <property type="term" value="F:nucleotidyltransferase activity"/>
    <property type="evidence" value="ECO:0007669"/>
    <property type="project" value="InterPro"/>
</dbReference>
<proteinExistence type="predicted"/>
<evidence type="ECO:0000313" key="3">
    <source>
        <dbReference type="Proteomes" id="UP000446866"/>
    </source>
</evidence>
<feature type="domain" description="Polymerase nucleotidyl transferase" evidence="1">
    <location>
        <begin position="17"/>
        <end position="88"/>
    </location>
</feature>
<dbReference type="InterPro" id="IPR052548">
    <property type="entry name" value="Type_VII_TA_antitoxin"/>
</dbReference>
<evidence type="ECO:0000313" key="2">
    <source>
        <dbReference type="EMBL" id="NBH60246.1"/>
    </source>
</evidence>
<organism evidence="2 3">
    <name type="scientific">Anaerotruncus colihominis</name>
    <dbReference type="NCBI Taxonomy" id="169435"/>
    <lineage>
        <taxon>Bacteria</taxon>
        <taxon>Bacillati</taxon>
        <taxon>Bacillota</taxon>
        <taxon>Clostridia</taxon>
        <taxon>Eubacteriales</taxon>
        <taxon>Oscillospiraceae</taxon>
        <taxon>Anaerotruncus</taxon>
    </lineage>
</organism>
<dbReference type="Gene3D" id="3.30.460.10">
    <property type="entry name" value="Beta Polymerase, domain 2"/>
    <property type="match status" value="1"/>
</dbReference>
<dbReference type="InterPro" id="IPR002934">
    <property type="entry name" value="Polymerase_NTP_transf_dom"/>
</dbReference>
<evidence type="ECO:0000259" key="1">
    <source>
        <dbReference type="Pfam" id="PF01909"/>
    </source>
</evidence>
<protein>
    <submittedName>
        <fullName evidence="2">Nucleotidyltransferase domain-containing protein</fullName>
    </submittedName>
</protein>
<dbReference type="Pfam" id="PF01909">
    <property type="entry name" value="NTP_transf_2"/>
    <property type="match status" value="1"/>
</dbReference>
<comment type="caution">
    <text evidence="2">The sequence shown here is derived from an EMBL/GenBank/DDBJ whole genome shotgun (WGS) entry which is preliminary data.</text>
</comment>
<reference evidence="2 3" key="1">
    <citation type="submission" date="2018-08" db="EMBL/GenBank/DDBJ databases">
        <title>Murine metabolic-syndrome-specific gut microbial biobank.</title>
        <authorList>
            <person name="Liu C."/>
        </authorList>
    </citation>
    <scope>NUCLEOTIDE SEQUENCE [LARGE SCALE GENOMIC DNA]</scope>
    <source>
        <strain evidence="2 3">28</strain>
    </source>
</reference>
<keyword evidence="3" id="KW-1185">Reference proteome</keyword>
<dbReference type="CDD" id="cd05403">
    <property type="entry name" value="NT_KNTase_like"/>
    <property type="match status" value="1"/>
</dbReference>
<dbReference type="Proteomes" id="UP000446866">
    <property type="component" value="Unassembled WGS sequence"/>
</dbReference>
<dbReference type="PANTHER" id="PTHR33933">
    <property type="entry name" value="NUCLEOTIDYLTRANSFERASE"/>
    <property type="match status" value="1"/>
</dbReference>
<dbReference type="SUPFAM" id="SSF81301">
    <property type="entry name" value="Nucleotidyltransferase"/>
    <property type="match status" value="1"/>
</dbReference>
<gene>
    <name evidence="2" type="ORF">D0435_00980</name>
</gene>
<name>A0A845QG22_9FIRM</name>
<dbReference type="AlphaFoldDB" id="A0A845QG22"/>
<keyword evidence="2" id="KW-0808">Transferase</keyword>
<dbReference type="InterPro" id="IPR043519">
    <property type="entry name" value="NT_sf"/>
</dbReference>
<dbReference type="EMBL" id="QXWK01000001">
    <property type="protein sequence ID" value="NBH60246.1"/>
    <property type="molecule type" value="Genomic_DNA"/>
</dbReference>